<keyword evidence="1" id="KW-0645">Protease</keyword>
<evidence type="ECO:0000313" key="8">
    <source>
        <dbReference type="Proteomes" id="UP000366872"/>
    </source>
</evidence>
<keyword evidence="5" id="KW-0482">Metalloprotease</keyword>
<dbReference type="PANTHER" id="PTHR10953">
    <property type="entry name" value="UBIQUITIN-ACTIVATING ENZYME E1"/>
    <property type="match status" value="1"/>
</dbReference>
<dbReference type="Pfam" id="PF00899">
    <property type="entry name" value="ThiF"/>
    <property type="match status" value="1"/>
</dbReference>
<evidence type="ECO:0000256" key="2">
    <source>
        <dbReference type="ARBA" id="ARBA00022723"/>
    </source>
</evidence>
<evidence type="ECO:0000313" key="7">
    <source>
        <dbReference type="EMBL" id="VGO15048.1"/>
    </source>
</evidence>
<evidence type="ECO:0000259" key="6">
    <source>
        <dbReference type="PROSITE" id="PS50249"/>
    </source>
</evidence>
<organism evidence="7 8">
    <name type="scientific">Pontiella desulfatans</name>
    <dbReference type="NCBI Taxonomy" id="2750659"/>
    <lineage>
        <taxon>Bacteria</taxon>
        <taxon>Pseudomonadati</taxon>
        <taxon>Kiritimatiellota</taxon>
        <taxon>Kiritimatiellia</taxon>
        <taxon>Kiritimatiellales</taxon>
        <taxon>Pontiellaceae</taxon>
        <taxon>Pontiella</taxon>
    </lineage>
</organism>
<dbReference type="GO" id="GO:0046872">
    <property type="term" value="F:metal ion binding"/>
    <property type="evidence" value="ECO:0007669"/>
    <property type="project" value="UniProtKB-KW"/>
</dbReference>
<dbReference type="GO" id="GO:0008237">
    <property type="term" value="F:metallopeptidase activity"/>
    <property type="evidence" value="ECO:0007669"/>
    <property type="project" value="UniProtKB-KW"/>
</dbReference>
<dbReference type="GO" id="GO:0005737">
    <property type="term" value="C:cytoplasm"/>
    <property type="evidence" value="ECO:0007669"/>
    <property type="project" value="TreeGrafter"/>
</dbReference>
<evidence type="ECO:0000256" key="4">
    <source>
        <dbReference type="ARBA" id="ARBA00022833"/>
    </source>
</evidence>
<reference evidence="7 8" key="1">
    <citation type="submission" date="2019-04" db="EMBL/GenBank/DDBJ databases">
        <authorList>
            <person name="Van Vliet M D."/>
        </authorList>
    </citation>
    <scope>NUCLEOTIDE SEQUENCE [LARGE SCALE GENOMIC DNA]</scope>
    <source>
        <strain evidence="7 8">F1</strain>
    </source>
</reference>
<dbReference type="InterPro" id="IPR028090">
    <property type="entry name" value="JAB_dom_prok"/>
</dbReference>
<evidence type="ECO:0000256" key="3">
    <source>
        <dbReference type="ARBA" id="ARBA00022801"/>
    </source>
</evidence>
<dbReference type="SUPFAM" id="SSF69572">
    <property type="entry name" value="Activating enzymes of the ubiquitin-like proteins"/>
    <property type="match status" value="1"/>
</dbReference>
<dbReference type="InterPro" id="IPR045886">
    <property type="entry name" value="ThiF/MoeB/HesA"/>
</dbReference>
<protein>
    <submittedName>
        <fullName evidence="7">Molybdopterin-synthase adenylyltransferase</fullName>
    </submittedName>
</protein>
<keyword evidence="7" id="KW-0808">Transferase</keyword>
<dbReference type="AlphaFoldDB" id="A0A6C2U4Q7"/>
<dbReference type="GO" id="GO:0016779">
    <property type="term" value="F:nucleotidyltransferase activity"/>
    <property type="evidence" value="ECO:0007669"/>
    <property type="project" value="UniProtKB-KW"/>
</dbReference>
<dbReference type="EMBL" id="CAAHFG010000002">
    <property type="protein sequence ID" value="VGO15048.1"/>
    <property type="molecule type" value="Genomic_DNA"/>
</dbReference>
<dbReference type="InterPro" id="IPR035985">
    <property type="entry name" value="Ubiquitin-activating_enz"/>
</dbReference>
<evidence type="ECO:0000256" key="1">
    <source>
        <dbReference type="ARBA" id="ARBA00022670"/>
    </source>
</evidence>
<dbReference type="RefSeq" id="WP_168442371.1">
    <property type="nucleotide sequence ID" value="NZ_CAAHFG010000002.1"/>
</dbReference>
<dbReference type="PROSITE" id="PS50249">
    <property type="entry name" value="MPN"/>
    <property type="match status" value="1"/>
</dbReference>
<keyword evidence="2" id="KW-0479">Metal-binding</keyword>
<dbReference type="SUPFAM" id="SSF102712">
    <property type="entry name" value="JAB1/MPN domain"/>
    <property type="match status" value="1"/>
</dbReference>
<dbReference type="GO" id="GO:0004792">
    <property type="term" value="F:thiosulfate-cyanide sulfurtransferase activity"/>
    <property type="evidence" value="ECO:0007669"/>
    <property type="project" value="TreeGrafter"/>
</dbReference>
<sequence length="507" mass="56399">MNAYENKDPRLILRMTQKVLQSIFASIGIQKAESGGMLGGKDGTVTHYHFDKSSSTSAVTYSPDHMALNTLLKEEWNPAGIRLVGFAHSHPGKGCMPSAGDRFYAEKILNAIDDLDHLWLPIINTVADTREFILTPWFACKTEEGVVIRRGQVEIISSEKKTGPLETLQPDVPLDRITLGKKEPVETKTFDRVKDAYDLSRMYNTRIIAAGAGGAAEWLEQLARAGISQFVLIDPDFVSETNLATQQVYRKDIGRPKVDCIAERIRDINPQAYVIPLQKKLEDLEADQIEKLIAGNSQTILCGLTDNFFAQARINEIALNYGIPSLCAQVYKEGRGAEITFTYPGVTPACHRCILSSRYRYFLEEHNENDVTSHGTPIFATAQLNAVKGFLALAMIHHGSDHPRWGNTLKQIGNRNLIQLRLDPDFSDTMGLKVFDRVFEGADKTRLFFGEPVWLPQQQECLETGYPSCPDCGGTGDLRNAIGTLSDRNKTTINTEGKNNETVSESE</sequence>
<dbReference type="Gene3D" id="3.40.50.720">
    <property type="entry name" value="NAD(P)-binding Rossmann-like Domain"/>
    <property type="match status" value="1"/>
</dbReference>
<dbReference type="Pfam" id="PF14464">
    <property type="entry name" value="Prok-JAB"/>
    <property type="match status" value="1"/>
</dbReference>
<dbReference type="InterPro" id="IPR000594">
    <property type="entry name" value="ThiF_NAD_FAD-bd"/>
</dbReference>
<keyword evidence="4" id="KW-0862">Zinc</keyword>
<accession>A0A6C2U4Q7</accession>
<dbReference type="InterPro" id="IPR037518">
    <property type="entry name" value="MPN"/>
</dbReference>
<name>A0A6C2U4Q7_PONDE</name>
<dbReference type="Proteomes" id="UP000366872">
    <property type="component" value="Unassembled WGS sequence"/>
</dbReference>
<dbReference type="Gene3D" id="3.40.140.10">
    <property type="entry name" value="Cytidine Deaminase, domain 2"/>
    <property type="match status" value="1"/>
</dbReference>
<keyword evidence="7" id="KW-0548">Nucleotidyltransferase</keyword>
<feature type="domain" description="MPN" evidence="6">
    <location>
        <begin position="12"/>
        <end position="138"/>
    </location>
</feature>
<dbReference type="GO" id="GO:0008641">
    <property type="term" value="F:ubiquitin-like modifier activating enzyme activity"/>
    <property type="evidence" value="ECO:0007669"/>
    <property type="project" value="InterPro"/>
</dbReference>
<keyword evidence="3" id="KW-0378">Hydrolase</keyword>
<dbReference type="GO" id="GO:0006508">
    <property type="term" value="P:proteolysis"/>
    <property type="evidence" value="ECO:0007669"/>
    <property type="project" value="UniProtKB-KW"/>
</dbReference>
<dbReference type="PANTHER" id="PTHR10953:SF102">
    <property type="entry name" value="ADENYLYLTRANSFERASE AND SULFURTRANSFERASE MOCS3"/>
    <property type="match status" value="1"/>
</dbReference>
<evidence type="ECO:0000256" key="5">
    <source>
        <dbReference type="ARBA" id="ARBA00023049"/>
    </source>
</evidence>
<keyword evidence="8" id="KW-1185">Reference proteome</keyword>
<proteinExistence type="predicted"/>
<gene>
    <name evidence="7" type="primary">moeB_2</name>
    <name evidence="7" type="ORF">PDESU_03628</name>
</gene>